<reference evidence="1 2" key="1">
    <citation type="submission" date="2020-08" db="EMBL/GenBank/DDBJ databases">
        <title>Genomic Encyclopedia of Type Strains, Phase IV (KMG-IV): sequencing the most valuable type-strain genomes for metagenomic binning, comparative biology and taxonomic classification.</title>
        <authorList>
            <person name="Goeker M."/>
        </authorList>
    </citation>
    <scope>NUCLEOTIDE SEQUENCE [LARGE SCALE GENOMIC DNA]</scope>
    <source>
        <strain evidence="1 2">DSM 24105</strain>
    </source>
</reference>
<dbReference type="GO" id="GO:0009055">
    <property type="term" value="F:electron transfer activity"/>
    <property type="evidence" value="ECO:0007669"/>
    <property type="project" value="InterPro"/>
</dbReference>
<gene>
    <name evidence="1" type="ORF">GGR33_001158</name>
</gene>
<dbReference type="GO" id="GO:0020037">
    <property type="term" value="F:heme binding"/>
    <property type="evidence" value="ECO:0007669"/>
    <property type="project" value="InterPro"/>
</dbReference>
<name>A0A7W6F5T3_9HYPH</name>
<dbReference type="SUPFAM" id="SSF46626">
    <property type="entry name" value="Cytochrome c"/>
    <property type="match status" value="1"/>
</dbReference>
<proteinExistence type="predicted"/>
<dbReference type="Gene3D" id="1.10.760.10">
    <property type="entry name" value="Cytochrome c-like domain"/>
    <property type="match status" value="1"/>
</dbReference>
<organism evidence="1 2">
    <name type="scientific">Methylobacterium brachythecii</name>
    <dbReference type="NCBI Taxonomy" id="1176177"/>
    <lineage>
        <taxon>Bacteria</taxon>
        <taxon>Pseudomonadati</taxon>
        <taxon>Pseudomonadota</taxon>
        <taxon>Alphaproteobacteria</taxon>
        <taxon>Hyphomicrobiales</taxon>
        <taxon>Methylobacteriaceae</taxon>
        <taxon>Methylobacterium</taxon>
    </lineage>
</organism>
<comment type="caution">
    <text evidence="1">The sequence shown here is derived from an EMBL/GenBank/DDBJ whole genome shotgun (WGS) entry which is preliminary data.</text>
</comment>
<dbReference type="EMBL" id="JACIDN010000002">
    <property type="protein sequence ID" value="MBB3901672.1"/>
    <property type="molecule type" value="Genomic_DNA"/>
</dbReference>
<dbReference type="Proteomes" id="UP000517759">
    <property type="component" value="Unassembled WGS sequence"/>
</dbReference>
<protein>
    <submittedName>
        <fullName evidence="1">Cytochrome c553</fullName>
    </submittedName>
</protein>
<dbReference type="RefSeq" id="WP_246412863.1">
    <property type="nucleotide sequence ID" value="NZ_JACIDN010000002.1"/>
</dbReference>
<accession>A0A7W6F5T3</accession>
<dbReference type="InterPro" id="IPR036909">
    <property type="entry name" value="Cyt_c-like_dom_sf"/>
</dbReference>
<evidence type="ECO:0000313" key="1">
    <source>
        <dbReference type="EMBL" id="MBB3901672.1"/>
    </source>
</evidence>
<evidence type="ECO:0000313" key="2">
    <source>
        <dbReference type="Proteomes" id="UP000517759"/>
    </source>
</evidence>
<dbReference type="AlphaFoldDB" id="A0A7W6F5T3"/>
<sequence>MPALTGFTVSEIEAAMAAFRSGTRGGTIMPRIAKGFSPGEARAIAAFLGRDRQSAP</sequence>